<dbReference type="Proteomes" id="UP001500359">
    <property type="component" value="Unassembled WGS sequence"/>
</dbReference>
<keyword evidence="1" id="KW-1133">Transmembrane helix</keyword>
<comment type="caution">
    <text evidence="2">The sequence shown here is derived from an EMBL/GenBank/DDBJ whole genome shotgun (WGS) entry which is preliminary data.</text>
</comment>
<dbReference type="RefSeq" id="WP_343861308.1">
    <property type="nucleotide sequence ID" value="NZ_BAAAFD010000009.1"/>
</dbReference>
<feature type="transmembrane region" description="Helical" evidence="1">
    <location>
        <begin position="6"/>
        <end position="26"/>
    </location>
</feature>
<feature type="transmembrane region" description="Helical" evidence="1">
    <location>
        <begin position="38"/>
        <end position="60"/>
    </location>
</feature>
<evidence type="ECO:0000313" key="3">
    <source>
        <dbReference type="Proteomes" id="UP001500359"/>
    </source>
</evidence>
<proteinExistence type="predicted"/>
<sequence>MDSGISSGIVGGLIAVIIGLSITKAAKRKTTNGELKHGLFIFFLALTCFIFSMFAAWAFFTVEDIHNDTSEFISVLGLFFGFGLCAFACFAEYFKVKGHFDSQRIEFHTPWTGTKDENWDDLMSAKFNASMYWYTLKFKSGNKVRLSAYLLGHGEVLEILKGRGFDF</sequence>
<reference evidence="3" key="1">
    <citation type="journal article" date="2019" name="Int. J. Syst. Evol. Microbiol.">
        <title>The Global Catalogue of Microorganisms (GCM) 10K type strain sequencing project: providing services to taxonomists for standard genome sequencing and annotation.</title>
        <authorList>
            <consortium name="The Broad Institute Genomics Platform"/>
            <consortium name="The Broad Institute Genome Sequencing Center for Infectious Disease"/>
            <person name="Wu L."/>
            <person name="Ma J."/>
        </authorList>
    </citation>
    <scope>NUCLEOTIDE SEQUENCE [LARGE SCALE GENOMIC DNA]</scope>
    <source>
        <strain evidence="3">JCM 15896</strain>
    </source>
</reference>
<dbReference type="EMBL" id="BAAAFD010000009">
    <property type="protein sequence ID" value="GAA0858733.1"/>
    <property type="molecule type" value="Genomic_DNA"/>
</dbReference>
<evidence type="ECO:0000256" key="1">
    <source>
        <dbReference type="SAM" id="Phobius"/>
    </source>
</evidence>
<name>A0ABP3WZ06_9ALTE</name>
<accession>A0ABP3WZ06</accession>
<organism evidence="2 3">
    <name type="scientific">Aliiglaciecola litoralis</name>
    <dbReference type="NCBI Taxonomy" id="582857"/>
    <lineage>
        <taxon>Bacteria</taxon>
        <taxon>Pseudomonadati</taxon>
        <taxon>Pseudomonadota</taxon>
        <taxon>Gammaproteobacteria</taxon>
        <taxon>Alteromonadales</taxon>
        <taxon>Alteromonadaceae</taxon>
        <taxon>Aliiglaciecola</taxon>
    </lineage>
</organism>
<keyword evidence="3" id="KW-1185">Reference proteome</keyword>
<feature type="transmembrane region" description="Helical" evidence="1">
    <location>
        <begin position="72"/>
        <end position="94"/>
    </location>
</feature>
<protein>
    <submittedName>
        <fullName evidence="2">Uncharacterized protein</fullName>
    </submittedName>
</protein>
<evidence type="ECO:0000313" key="2">
    <source>
        <dbReference type="EMBL" id="GAA0858733.1"/>
    </source>
</evidence>
<keyword evidence="1" id="KW-0472">Membrane</keyword>
<keyword evidence="1" id="KW-0812">Transmembrane</keyword>
<gene>
    <name evidence="2" type="ORF">GCM10009114_29490</name>
</gene>